<feature type="domain" description="Bulb-type lectin" evidence="26">
    <location>
        <begin position="25"/>
        <end position="145"/>
    </location>
</feature>
<keyword evidence="10 28" id="KW-0430">Lectin</keyword>
<keyword evidence="13 28" id="KW-0418">Kinase</keyword>
<dbReference type="SUPFAM" id="SSF56112">
    <property type="entry name" value="Protein kinase-like (PK-like)"/>
    <property type="match status" value="1"/>
</dbReference>
<dbReference type="PANTHER" id="PTHR32444">
    <property type="entry name" value="BULB-TYPE LECTIN DOMAIN-CONTAINING PROTEIN"/>
    <property type="match status" value="1"/>
</dbReference>
<dbReference type="InterPro" id="IPR001245">
    <property type="entry name" value="Ser-Thr/Tyr_kinase_cat_dom"/>
</dbReference>
<feature type="signal peptide" evidence="24">
    <location>
        <begin position="1"/>
        <end position="24"/>
    </location>
</feature>
<dbReference type="PROSITE" id="PS50011">
    <property type="entry name" value="PROTEIN_KINASE_DOM"/>
    <property type="match status" value="1"/>
</dbReference>
<dbReference type="PANTHER" id="PTHR32444:SF235">
    <property type="entry name" value="OS01G0783900 PROTEIN"/>
    <property type="match status" value="1"/>
</dbReference>
<proteinExistence type="predicted"/>
<keyword evidence="6" id="KW-0597">Phosphoprotein</keyword>
<evidence type="ECO:0000256" key="19">
    <source>
        <dbReference type="ARBA" id="ARBA00023170"/>
    </source>
</evidence>
<dbReference type="GO" id="GO:0005524">
    <property type="term" value="F:ATP binding"/>
    <property type="evidence" value="ECO:0007669"/>
    <property type="project" value="UniProtKB-KW"/>
</dbReference>
<comment type="catalytic activity">
    <reaction evidence="22">
        <text>L-seryl-[protein] + ATP = O-phospho-L-seryl-[protein] + ADP + H(+)</text>
        <dbReference type="Rhea" id="RHEA:17989"/>
        <dbReference type="Rhea" id="RHEA-COMP:9863"/>
        <dbReference type="Rhea" id="RHEA-COMP:11604"/>
        <dbReference type="ChEBI" id="CHEBI:15378"/>
        <dbReference type="ChEBI" id="CHEBI:29999"/>
        <dbReference type="ChEBI" id="CHEBI:30616"/>
        <dbReference type="ChEBI" id="CHEBI:83421"/>
        <dbReference type="ChEBI" id="CHEBI:456216"/>
        <dbReference type="EC" id="2.7.11.1"/>
    </reaction>
</comment>
<comment type="catalytic activity">
    <reaction evidence="21">
        <text>L-threonyl-[protein] + ATP = O-phospho-L-threonyl-[protein] + ADP + H(+)</text>
        <dbReference type="Rhea" id="RHEA:46608"/>
        <dbReference type="Rhea" id="RHEA-COMP:11060"/>
        <dbReference type="Rhea" id="RHEA-COMP:11605"/>
        <dbReference type="ChEBI" id="CHEBI:15378"/>
        <dbReference type="ChEBI" id="CHEBI:30013"/>
        <dbReference type="ChEBI" id="CHEBI:30616"/>
        <dbReference type="ChEBI" id="CHEBI:61977"/>
        <dbReference type="ChEBI" id="CHEBI:456216"/>
        <dbReference type="EC" id="2.7.11.1"/>
    </reaction>
</comment>
<evidence type="ECO:0000256" key="9">
    <source>
        <dbReference type="ARBA" id="ARBA00022729"/>
    </source>
</evidence>
<evidence type="ECO:0000256" key="12">
    <source>
        <dbReference type="ARBA" id="ARBA00022741"/>
    </source>
</evidence>
<evidence type="ECO:0000256" key="13">
    <source>
        <dbReference type="ARBA" id="ARBA00022777"/>
    </source>
</evidence>
<dbReference type="FunFam" id="3.30.200.20:FF:000195">
    <property type="entry name" value="G-type lectin S-receptor-like serine/threonine-protein kinase"/>
    <property type="match status" value="1"/>
</dbReference>
<dbReference type="GO" id="GO:0005886">
    <property type="term" value="C:plasma membrane"/>
    <property type="evidence" value="ECO:0007669"/>
    <property type="project" value="UniProtKB-SubCell"/>
</dbReference>
<keyword evidence="8 23" id="KW-0812">Transmembrane</keyword>
<keyword evidence="14" id="KW-0067">ATP-binding</keyword>
<dbReference type="Pfam" id="PF08276">
    <property type="entry name" value="PAN_2"/>
    <property type="match status" value="1"/>
</dbReference>
<gene>
    <name evidence="28" type="primary">RKS1_6</name>
    <name evidence="28" type="ORF">g.117275</name>
</gene>
<evidence type="ECO:0000256" key="18">
    <source>
        <dbReference type="ARBA" id="ARBA00023157"/>
    </source>
</evidence>
<evidence type="ECO:0000256" key="17">
    <source>
        <dbReference type="ARBA" id="ARBA00023136"/>
    </source>
</evidence>
<reference evidence="28" key="1">
    <citation type="submission" date="2015-07" db="EMBL/GenBank/DDBJ databases">
        <title>Transcriptome Assembly of Anthurium amnicola.</title>
        <authorList>
            <person name="Suzuki J."/>
        </authorList>
    </citation>
    <scope>NUCLEOTIDE SEQUENCE</scope>
</reference>
<dbReference type="PROSITE" id="PS50927">
    <property type="entry name" value="BULB_LECTIN"/>
    <property type="match status" value="1"/>
</dbReference>
<keyword evidence="15 23" id="KW-1133">Transmembrane helix</keyword>
<feature type="domain" description="Apple" evidence="27">
    <location>
        <begin position="342"/>
        <end position="419"/>
    </location>
</feature>
<dbReference type="Gene3D" id="2.90.10.10">
    <property type="entry name" value="Bulb-type lectin domain"/>
    <property type="match status" value="1"/>
</dbReference>
<evidence type="ECO:0000256" key="24">
    <source>
        <dbReference type="SAM" id="SignalP"/>
    </source>
</evidence>
<evidence type="ECO:0000256" key="1">
    <source>
        <dbReference type="ARBA" id="ARBA00004251"/>
    </source>
</evidence>
<evidence type="ECO:0000256" key="4">
    <source>
        <dbReference type="ARBA" id="ARBA00022527"/>
    </source>
</evidence>
<keyword evidence="19 28" id="KW-0675">Receptor</keyword>
<evidence type="ECO:0000256" key="23">
    <source>
        <dbReference type="SAM" id="Phobius"/>
    </source>
</evidence>
<dbReference type="CDD" id="cd00028">
    <property type="entry name" value="B_lectin"/>
    <property type="match status" value="1"/>
</dbReference>
<evidence type="ECO:0000256" key="16">
    <source>
        <dbReference type="ARBA" id="ARBA00023035"/>
    </source>
</evidence>
<dbReference type="GO" id="GO:0005537">
    <property type="term" value="F:D-mannose binding"/>
    <property type="evidence" value="ECO:0007669"/>
    <property type="project" value="UniProtKB-KW"/>
</dbReference>
<keyword evidence="11" id="KW-0677">Repeat</keyword>
<dbReference type="GO" id="GO:0004674">
    <property type="term" value="F:protein serine/threonine kinase activity"/>
    <property type="evidence" value="ECO:0007669"/>
    <property type="project" value="UniProtKB-KW"/>
</dbReference>
<keyword evidence="3" id="KW-1003">Cell membrane</keyword>
<evidence type="ECO:0000259" key="25">
    <source>
        <dbReference type="PROSITE" id="PS50011"/>
    </source>
</evidence>
<dbReference type="Pfam" id="PF07714">
    <property type="entry name" value="PK_Tyr_Ser-Thr"/>
    <property type="match status" value="1"/>
</dbReference>
<evidence type="ECO:0000256" key="20">
    <source>
        <dbReference type="ARBA" id="ARBA00023180"/>
    </source>
</evidence>
<keyword evidence="12" id="KW-0547">Nucleotide-binding</keyword>
<feature type="transmembrane region" description="Helical" evidence="23">
    <location>
        <begin position="431"/>
        <end position="453"/>
    </location>
</feature>
<dbReference type="EMBL" id="GDJX01015640">
    <property type="protein sequence ID" value="JAT52296.1"/>
    <property type="molecule type" value="Transcribed_RNA"/>
</dbReference>
<feature type="domain" description="Protein kinase" evidence="25">
    <location>
        <begin position="501"/>
        <end position="587"/>
    </location>
</feature>
<dbReference type="Gene3D" id="3.30.200.20">
    <property type="entry name" value="Phosphorylase Kinase, domain 1"/>
    <property type="match status" value="1"/>
</dbReference>
<name>A0A1D1YCC3_9ARAE</name>
<comment type="subcellular location">
    <subcellularLocation>
        <location evidence="1">Cell membrane</location>
        <topology evidence="1">Single-pass type I membrane protein</topology>
    </subcellularLocation>
</comment>
<dbReference type="AlphaFoldDB" id="A0A1D1YCC3"/>
<evidence type="ECO:0000256" key="2">
    <source>
        <dbReference type="ARBA" id="ARBA00012513"/>
    </source>
</evidence>
<accession>A0A1D1YCC3</accession>
<evidence type="ECO:0000256" key="5">
    <source>
        <dbReference type="ARBA" id="ARBA00022546"/>
    </source>
</evidence>
<dbReference type="EC" id="2.7.11.1" evidence="2"/>
<keyword evidence="5" id="KW-0348">Hemagglutinin</keyword>
<evidence type="ECO:0000256" key="21">
    <source>
        <dbReference type="ARBA" id="ARBA00047899"/>
    </source>
</evidence>
<dbReference type="FunFam" id="2.90.10.10:FF:000009">
    <property type="entry name" value="Receptor-like serine/threonine-protein kinase SD1-8"/>
    <property type="match status" value="1"/>
</dbReference>
<evidence type="ECO:0000313" key="28">
    <source>
        <dbReference type="EMBL" id="JAT52296.1"/>
    </source>
</evidence>
<dbReference type="Pfam" id="PF00954">
    <property type="entry name" value="S_locus_glycop"/>
    <property type="match status" value="1"/>
</dbReference>
<dbReference type="GO" id="GO:0048544">
    <property type="term" value="P:recognition of pollen"/>
    <property type="evidence" value="ECO:0007669"/>
    <property type="project" value="InterPro"/>
</dbReference>
<feature type="chain" id="PRO_5008900087" description="non-specific serine/threonine protein kinase" evidence="24">
    <location>
        <begin position="25"/>
        <end position="587"/>
    </location>
</feature>
<keyword evidence="7" id="KW-0808">Transferase</keyword>
<evidence type="ECO:0000256" key="6">
    <source>
        <dbReference type="ARBA" id="ARBA00022553"/>
    </source>
</evidence>
<evidence type="ECO:0000256" key="3">
    <source>
        <dbReference type="ARBA" id="ARBA00022475"/>
    </source>
</evidence>
<evidence type="ECO:0000256" key="15">
    <source>
        <dbReference type="ARBA" id="ARBA00022989"/>
    </source>
</evidence>
<dbReference type="InterPro" id="IPR000858">
    <property type="entry name" value="S_locus_glycoprot_dom"/>
</dbReference>
<evidence type="ECO:0000256" key="22">
    <source>
        <dbReference type="ARBA" id="ARBA00048679"/>
    </source>
</evidence>
<dbReference type="InterPro" id="IPR036426">
    <property type="entry name" value="Bulb-type_lectin_dom_sf"/>
</dbReference>
<dbReference type="CDD" id="cd01098">
    <property type="entry name" value="PAN_AP_plant"/>
    <property type="match status" value="1"/>
</dbReference>
<keyword evidence="20" id="KW-0325">Glycoprotein</keyword>
<evidence type="ECO:0000259" key="26">
    <source>
        <dbReference type="PROSITE" id="PS50927"/>
    </source>
</evidence>
<keyword evidence="16" id="KW-0465">Mannose-binding</keyword>
<dbReference type="PROSITE" id="PS50948">
    <property type="entry name" value="PAN"/>
    <property type="match status" value="1"/>
</dbReference>
<protein>
    <recommendedName>
        <fullName evidence="2">non-specific serine/threonine protein kinase</fullName>
        <ecNumber evidence="2">2.7.11.1</ecNumber>
    </recommendedName>
</protein>
<keyword evidence="18" id="KW-1015">Disulfide bond</keyword>
<keyword evidence="9 24" id="KW-0732">Signal</keyword>
<dbReference type="InterPro" id="IPR001480">
    <property type="entry name" value="Bulb-type_lectin_dom"/>
</dbReference>
<dbReference type="GO" id="GO:0051707">
    <property type="term" value="P:response to other organism"/>
    <property type="evidence" value="ECO:0007669"/>
    <property type="project" value="UniProtKB-ARBA"/>
</dbReference>
<dbReference type="SMART" id="SM00108">
    <property type="entry name" value="B_lectin"/>
    <property type="match status" value="1"/>
</dbReference>
<evidence type="ECO:0000256" key="8">
    <source>
        <dbReference type="ARBA" id="ARBA00022692"/>
    </source>
</evidence>
<evidence type="ECO:0000259" key="27">
    <source>
        <dbReference type="PROSITE" id="PS50948"/>
    </source>
</evidence>
<keyword evidence="17 23" id="KW-0472">Membrane</keyword>
<evidence type="ECO:0000256" key="7">
    <source>
        <dbReference type="ARBA" id="ARBA00022679"/>
    </source>
</evidence>
<keyword evidence="4" id="KW-0723">Serine/threonine-protein kinase</keyword>
<dbReference type="Pfam" id="PF01453">
    <property type="entry name" value="B_lectin"/>
    <property type="match status" value="1"/>
</dbReference>
<dbReference type="InterPro" id="IPR011009">
    <property type="entry name" value="Kinase-like_dom_sf"/>
</dbReference>
<feature type="non-terminal residue" evidence="28">
    <location>
        <position position="587"/>
    </location>
</feature>
<organism evidence="28">
    <name type="scientific">Anthurium amnicola</name>
    <dbReference type="NCBI Taxonomy" id="1678845"/>
    <lineage>
        <taxon>Eukaryota</taxon>
        <taxon>Viridiplantae</taxon>
        <taxon>Streptophyta</taxon>
        <taxon>Embryophyta</taxon>
        <taxon>Tracheophyta</taxon>
        <taxon>Spermatophyta</taxon>
        <taxon>Magnoliopsida</taxon>
        <taxon>Liliopsida</taxon>
        <taxon>Araceae</taxon>
        <taxon>Pothoideae</taxon>
        <taxon>Potheae</taxon>
        <taxon>Anthurium</taxon>
    </lineage>
</organism>
<dbReference type="SUPFAM" id="SSF51110">
    <property type="entry name" value="alpha-D-mannose-specific plant lectins"/>
    <property type="match status" value="1"/>
</dbReference>
<dbReference type="SMART" id="SM00473">
    <property type="entry name" value="PAN_AP"/>
    <property type="match status" value="1"/>
</dbReference>
<evidence type="ECO:0000256" key="14">
    <source>
        <dbReference type="ARBA" id="ARBA00022840"/>
    </source>
</evidence>
<evidence type="ECO:0000256" key="10">
    <source>
        <dbReference type="ARBA" id="ARBA00022734"/>
    </source>
</evidence>
<dbReference type="InterPro" id="IPR000719">
    <property type="entry name" value="Prot_kinase_dom"/>
</dbReference>
<dbReference type="InterPro" id="IPR003609">
    <property type="entry name" value="Pan_app"/>
</dbReference>
<sequence>MIRRMYRELCLATLLSATLVFTAAVDILTPGQSLANNDSLTSAERYFVLGFFTAGSKKQRYLGIWYDRIPVQTVVWVANRGRPLPATSTASLTISRNGRLVLADAAGTVYWSTAPALGSPVARLLDNGNLVLLDDQSSTTRYAWESFANPFDTMLPGMRLGLNRRTGEALSLTAWGSHDDPAPGAFTWGLQTRGVPQLFTMNQSNPLWRGGPWVGDRFTGVPDMKSNNVFSYGFTGESDDSGDLFFTYEVWNKSVLYRIVMNTSGVAEHVMWDEAYRSWVSLWSSESDACDKFDACGPYGLCDTARSPGVCGCVEGFEPSEPVEWDRGVTAGGCRRRTPLDCREDAFVVVAGVKLPDTSVGTRENSVGLEECRAGCVRNCSCTAFSSGDGIGCIRWFGELTDLRVYNSSGGKDLYVRVAGQGQGGKDQKKVMIIIIVLIISFVVILSILIYLCRRRRKNKYRLKEMQHVVGEQLHEECDKGNDLELPLFHFNTLQFATNNFSFQNKLGEGGYGPVYKGNMPDGQFVAIKRLSKDSTQGLEQFKSEVQLVAKLQHTNLVRLLGCCIENEEKILVYEYMANQSLEKFIF</sequence>
<evidence type="ECO:0000256" key="11">
    <source>
        <dbReference type="ARBA" id="ARBA00022737"/>
    </source>
</evidence>